<dbReference type="Pfam" id="PF25512">
    <property type="entry name" value="zf-CCCH_AtC3H23"/>
    <property type="match status" value="1"/>
</dbReference>
<dbReference type="InterPro" id="IPR036855">
    <property type="entry name" value="Znf_CCCH_sf"/>
</dbReference>
<accession>A0A6L5B9P5</accession>
<feature type="domain" description="C3H1-type" evidence="6">
    <location>
        <begin position="84"/>
        <end position="112"/>
    </location>
</feature>
<gene>
    <name evidence="7" type="ORF">AG4045_013030</name>
</gene>
<dbReference type="InterPro" id="IPR000571">
    <property type="entry name" value="Znf_CCCH"/>
</dbReference>
<evidence type="ECO:0000256" key="2">
    <source>
        <dbReference type="ARBA" id="ARBA00022771"/>
    </source>
</evidence>
<proteinExistence type="predicted"/>
<dbReference type="GO" id="GO:0003677">
    <property type="term" value="F:DNA binding"/>
    <property type="evidence" value="ECO:0007669"/>
    <property type="project" value="UniProtKB-KW"/>
</dbReference>
<dbReference type="InterPro" id="IPR057444">
    <property type="entry name" value="Znf-CCCH_AtC3H23-like"/>
</dbReference>
<name>A0A6L5B9P5_APIGR</name>
<comment type="caution">
    <text evidence="7">The sequence shown here is derived from an EMBL/GenBank/DDBJ whole genome shotgun (WGS) entry which is preliminary data.</text>
</comment>
<sequence length="282" mass="32105">MAYAARHRKFPPNSMTQVSSLHGRQYYCPVHDLNRSIVSDFYKSDEFRMYKHKVLLCEKRFSHDWTSCPFTHVGEKARRRNPRSYLPILCPFFKDNSICRRGDSCKFSHGTFEYFLHPGKYRTAACENGPGCKRPVCFFAHSVEELRDEMTLTTEEIHAAFSYDAHLPVAIAPRQVLRALAARSKLTSARNKNNAAALAALKGKGKVTDDSFVADKSTFWNLENSPASLWSVALNAWPHDFNGLVDLLKEIKDANKPEGAQTCRKSSLDANARAWTRDYSLF</sequence>
<keyword evidence="1 5" id="KW-0479">Metal-binding</keyword>
<feature type="zinc finger region" description="C3H1-type" evidence="5">
    <location>
        <begin position="84"/>
        <end position="112"/>
    </location>
</feature>
<dbReference type="PANTHER" id="PTHR14493:SF117">
    <property type="entry name" value="C3H1-TYPE DOMAIN-CONTAINING PROTEIN"/>
    <property type="match status" value="1"/>
</dbReference>
<evidence type="ECO:0000256" key="3">
    <source>
        <dbReference type="ARBA" id="ARBA00022833"/>
    </source>
</evidence>
<dbReference type="SUPFAM" id="SSF90229">
    <property type="entry name" value="CCCH zinc finger"/>
    <property type="match status" value="1"/>
</dbReference>
<evidence type="ECO:0000256" key="1">
    <source>
        <dbReference type="ARBA" id="ARBA00022723"/>
    </source>
</evidence>
<evidence type="ECO:0000313" key="8">
    <source>
        <dbReference type="Proteomes" id="UP000593563"/>
    </source>
</evidence>
<protein>
    <recommendedName>
        <fullName evidence="6">C3H1-type domain-containing protein</fullName>
    </recommendedName>
</protein>
<dbReference type="GO" id="GO:0008270">
    <property type="term" value="F:zinc ion binding"/>
    <property type="evidence" value="ECO:0007669"/>
    <property type="project" value="UniProtKB-KW"/>
</dbReference>
<dbReference type="EMBL" id="WRXP01001157">
    <property type="protein sequence ID" value="KAF1002459.1"/>
    <property type="molecule type" value="Genomic_DNA"/>
</dbReference>
<dbReference type="Pfam" id="PF00642">
    <property type="entry name" value="zf-CCCH"/>
    <property type="match status" value="1"/>
</dbReference>
<keyword evidence="8" id="KW-1185">Reference proteome</keyword>
<reference evidence="7" key="1">
    <citation type="submission" date="2020-01" db="EMBL/GenBank/DDBJ databases">
        <title>The Celery Genome Sequence Reveals Sequential Paleo-tetraploidization, Resistance Gene Elimination, Karyotype Evolution, and Functional Innovation in Apiales.</title>
        <authorList>
            <person name="Song X."/>
        </authorList>
    </citation>
    <scope>NUCLEOTIDE SEQUENCE</scope>
    <source>
        <tissue evidence="7">Leaf</tissue>
    </source>
</reference>
<evidence type="ECO:0000256" key="4">
    <source>
        <dbReference type="ARBA" id="ARBA00023125"/>
    </source>
</evidence>
<keyword evidence="4" id="KW-0238">DNA-binding</keyword>
<keyword evidence="2 5" id="KW-0863">Zinc-finger</keyword>
<dbReference type="InterPro" id="IPR045234">
    <property type="entry name" value="Unkempt-like"/>
</dbReference>
<dbReference type="SMART" id="SM00356">
    <property type="entry name" value="ZnF_C3H1"/>
    <property type="match status" value="2"/>
</dbReference>
<evidence type="ECO:0000259" key="6">
    <source>
        <dbReference type="PROSITE" id="PS50103"/>
    </source>
</evidence>
<dbReference type="Proteomes" id="UP000593563">
    <property type="component" value="Unassembled WGS sequence"/>
</dbReference>
<evidence type="ECO:0000256" key="5">
    <source>
        <dbReference type="PROSITE-ProRule" id="PRU00723"/>
    </source>
</evidence>
<evidence type="ECO:0000313" key="7">
    <source>
        <dbReference type="EMBL" id="KAF1002459.1"/>
    </source>
</evidence>
<dbReference type="PANTHER" id="PTHR14493">
    <property type="entry name" value="UNKEMPT FAMILY MEMBER"/>
    <property type="match status" value="1"/>
</dbReference>
<dbReference type="Gene3D" id="4.10.1000.10">
    <property type="entry name" value="Zinc finger, CCCH-type"/>
    <property type="match status" value="1"/>
</dbReference>
<organism evidence="7 8">
    <name type="scientific">Apium graveolens</name>
    <name type="common">Celery</name>
    <dbReference type="NCBI Taxonomy" id="4045"/>
    <lineage>
        <taxon>Eukaryota</taxon>
        <taxon>Viridiplantae</taxon>
        <taxon>Streptophyta</taxon>
        <taxon>Embryophyta</taxon>
        <taxon>Tracheophyta</taxon>
        <taxon>Spermatophyta</taxon>
        <taxon>Magnoliopsida</taxon>
        <taxon>eudicotyledons</taxon>
        <taxon>Gunneridae</taxon>
        <taxon>Pentapetalae</taxon>
        <taxon>asterids</taxon>
        <taxon>campanulids</taxon>
        <taxon>Apiales</taxon>
        <taxon>Apiaceae</taxon>
        <taxon>Apioideae</taxon>
        <taxon>apioid superclade</taxon>
        <taxon>Apieae</taxon>
        <taxon>Apium</taxon>
    </lineage>
</organism>
<dbReference type="AlphaFoldDB" id="A0A6L5B9P5"/>
<dbReference type="PROSITE" id="PS50103">
    <property type="entry name" value="ZF_C3H1"/>
    <property type="match status" value="1"/>
</dbReference>
<keyword evidence="3 5" id="KW-0862">Zinc</keyword>